<keyword evidence="3" id="KW-0645">Protease</keyword>
<accession>A0AAE6JKI2</accession>
<evidence type="ECO:0000259" key="2">
    <source>
        <dbReference type="Pfam" id="PF02517"/>
    </source>
</evidence>
<evidence type="ECO:0000313" key="3">
    <source>
        <dbReference type="EMBL" id="QEM07346.1"/>
    </source>
</evidence>
<keyword evidence="1" id="KW-0812">Transmembrane</keyword>
<gene>
    <name evidence="3" type="ORF">DIU31_029015</name>
    <name evidence="4" type="ORF">J3L21_31985</name>
</gene>
<organism evidence="3 5">
    <name type="scientific">Mucilaginibacter rubeus</name>
    <dbReference type="NCBI Taxonomy" id="2027860"/>
    <lineage>
        <taxon>Bacteria</taxon>
        <taxon>Pseudomonadati</taxon>
        <taxon>Bacteroidota</taxon>
        <taxon>Sphingobacteriia</taxon>
        <taxon>Sphingobacteriales</taxon>
        <taxon>Sphingobacteriaceae</taxon>
        <taxon>Mucilaginibacter</taxon>
    </lineage>
</organism>
<dbReference type="Pfam" id="PF02517">
    <property type="entry name" value="Rce1-like"/>
    <property type="match status" value="1"/>
</dbReference>
<proteinExistence type="predicted"/>
<dbReference type="GO" id="GO:0080120">
    <property type="term" value="P:CAAX-box protein maturation"/>
    <property type="evidence" value="ECO:0007669"/>
    <property type="project" value="UniProtKB-ARBA"/>
</dbReference>
<feature type="domain" description="CAAX prenyl protease 2/Lysostaphin resistance protein A-like" evidence="2">
    <location>
        <begin position="172"/>
        <end position="259"/>
    </location>
</feature>
<dbReference type="AlphaFoldDB" id="A0AAE6JKI2"/>
<feature type="transmembrane region" description="Helical" evidence="1">
    <location>
        <begin position="202"/>
        <end position="221"/>
    </location>
</feature>
<feature type="transmembrane region" description="Helical" evidence="1">
    <location>
        <begin position="110"/>
        <end position="130"/>
    </location>
</feature>
<dbReference type="GO" id="GO:0004175">
    <property type="term" value="F:endopeptidase activity"/>
    <property type="evidence" value="ECO:0007669"/>
    <property type="project" value="UniProtKB-ARBA"/>
</dbReference>
<dbReference type="InterPro" id="IPR052710">
    <property type="entry name" value="CAAX_protease"/>
</dbReference>
<dbReference type="PANTHER" id="PTHR36435:SF1">
    <property type="entry name" value="CAAX AMINO TERMINAL PROTEASE FAMILY PROTEIN"/>
    <property type="match status" value="1"/>
</dbReference>
<evidence type="ECO:0000313" key="4">
    <source>
        <dbReference type="EMBL" id="QTE50097.1"/>
    </source>
</evidence>
<dbReference type="EMBL" id="CP071880">
    <property type="protein sequence ID" value="QTE50097.1"/>
    <property type="molecule type" value="Genomic_DNA"/>
</dbReference>
<reference evidence="4 6" key="2">
    <citation type="submission" date="2021-03" db="EMBL/GenBank/DDBJ databases">
        <title>Mucilaginibacter strains isolated from gold and copper mining confer multi heavy-metal resistance.</title>
        <authorList>
            <person name="Li Y."/>
        </authorList>
    </citation>
    <scope>NUCLEOTIDE SEQUENCE [LARGE SCALE GENOMIC DNA]</scope>
    <source>
        <strain evidence="4 6">P2-4</strain>
    </source>
</reference>
<evidence type="ECO:0000256" key="1">
    <source>
        <dbReference type="SAM" id="Phobius"/>
    </source>
</evidence>
<protein>
    <submittedName>
        <fullName evidence="3">CPBP family intramembrane metalloprotease</fullName>
    </submittedName>
</protein>
<feature type="transmembrane region" description="Helical" evidence="1">
    <location>
        <begin position="172"/>
        <end position="190"/>
    </location>
</feature>
<keyword evidence="6" id="KW-1185">Reference proteome</keyword>
<name>A0AAE6JKI2_9SPHI</name>
<evidence type="ECO:0000313" key="5">
    <source>
        <dbReference type="Proteomes" id="UP000250557"/>
    </source>
</evidence>
<reference evidence="3 5" key="1">
    <citation type="submission" date="2019-08" db="EMBL/GenBank/DDBJ databases">
        <title>Comparative genome analysis confer to the adaptation heavy metal polluted environment.</title>
        <authorList>
            <person name="Li Y."/>
        </authorList>
    </citation>
    <scope>NUCLEOTIDE SEQUENCE [LARGE SCALE GENOMIC DNA]</scope>
    <source>
        <strain evidence="3 5">P2</strain>
    </source>
</reference>
<dbReference type="Proteomes" id="UP000663940">
    <property type="component" value="Chromosome"/>
</dbReference>
<dbReference type="Proteomes" id="UP000250557">
    <property type="component" value="Chromosome"/>
</dbReference>
<feature type="transmembrane region" description="Helical" evidence="1">
    <location>
        <begin position="20"/>
        <end position="48"/>
    </location>
</feature>
<feature type="transmembrane region" description="Helical" evidence="1">
    <location>
        <begin position="251"/>
        <end position="269"/>
    </location>
</feature>
<sequence length="314" mass="35061">MIKASYQSPQPQGSQITPFLQFIILIALTIGMLIVCGLIAAGIIGVIFGSQTLTDTFTFNTRNPHVGAALWTLQIISTTLPLYLAPVIFARFIVKEPVDYLKVSPKFPPVLLLLILSIMICSSPVMEVLVNVNQKLALPASLKSLEDALRAMEAQAQKATEAMLQMKTISDMLFAVLVVGLLTAIAEEFLFRGCLQTIMIRWTGNPHAAIWITAILFSAFHMEFFTFLPRVALGVFFGYFVMWSGSIWTSVWAHFLNNATQVVILYLYSQKRITLDPNDQHVFNYQSYALSLIIILILLFMYRNTAKGKSPLLS</sequence>
<keyword evidence="3" id="KW-0482">Metalloprotease</keyword>
<dbReference type="GO" id="GO:0008237">
    <property type="term" value="F:metallopeptidase activity"/>
    <property type="evidence" value="ECO:0007669"/>
    <property type="project" value="UniProtKB-KW"/>
</dbReference>
<dbReference type="PANTHER" id="PTHR36435">
    <property type="entry name" value="SLR1288 PROTEIN"/>
    <property type="match status" value="1"/>
</dbReference>
<evidence type="ECO:0000313" key="6">
    <source>
        <dbReference type="Proteomes" id="UP000663940"/>
    </source>
</evidence>
<feature type="transmembrane region" description="Helical" evidence="1">
    <location>
        <begin position="285"/>
        <end position="302"/>
    </location>
</feature>
<keyword evidence="3" id="KW-0378">Hydrolase</keyword>
<dbReference type="RefSeq" id="WP_112653368.1">
    <property type="nucleotide sequence ID" value="NZ_CP043451.1"/>
</dbReference>
<dbReference type="EMBL" id="CP043451">
    <property type="protein sequence ID" value="QEM07346.1"/>
    <property type="molecule type" value="Genomic_DNA"/>
</dbReference>
<dbReference type="InterPro" id="IPR003675">
    <property type="entry name" value="Rce1/LyrA-like_dom"/>
</dbReference>
<feature type="transmembrane region" description="Helical" evidence="1">
    <location>
        <begin position="68"/>
        <end position="89"/>
    </location>
</feature>
<keyword evidence="1" id="KW-1133">Transmembrane helix</keyword>
<keyword evidence="1" id="KW-0472">Membrane</keyword>